<gene>
    <name evidence="2" type="ORF">K4G66_28665</name>
</gene>
<dbReference type="SUPFAM" id="SSF53448">
    <property type="entry name" value="Nucleotide-diphospho-sugar transferases"/>
    <property type="match status" value="2"/>
</dbReference>
<dbReference type="CDD" id="cd00761">
    <property type="entry name" value="Glyco_tranf_GTA_type"/>
    <property type="match status" value="1"/>
</dbReference>
<name>A0AA49GK77_9BACT</name>
<proteinExistence type="predicted"/>
<dbReference type="PANTHER" id="PTHR22916:SF3">
    <property type="entry name" value="UDP-GLCNAC:BETAGAL BETA-1,3-N-ACETYLGLUCOSAMINYLTRANSFERASE-LIKE PROTEIN 1"/>
    <property type="match status" value="1"/>
</dbReference>
<reference evidence="2" key="2">
    <citation type="journal article" date="2024" name="Antonie Van Leeuwenhoek">
        <title>Roseihalotalea indica gen. nov., sp. nov., a halophilic Bacteroidetes from mesopelagic Southwest Indian Ocean with higher carbohydrate metabolic potential.</title>
        <authorList>
            <person name="Chen B."/>
            <person name="Zhang M."/>
            <person name="Lin D."/>
            <person name="Ye J."/>
            <person name="Tang K."/>
        </authorList>
    </citation>
    <scope>NUCLEOTIDE SEQUENCE</scope>
    <source>
        <strain evidence="2">TK19036</strain>
    </source>
</reference>
<evidence type="ECO:0000313" key="2">
    <source>
        <dbReference type="EMBL" id="WKN36337.1"/>
    </source>
</evidence>
<dbReference type="AlphaFoldDB" id="A0AA49GK77"/>
<dbReference type="Gene3D" id="3.90.550.10">
    <property type="entry name" value="Spore Coat Polysaccharide Biosynthesis Protein SpsA, Chain A"/>
    <property type="match status" value="2"/>
</dbReference>
<dbReference type="EMBL" id="CP120682">
    <property type="protein sequence ID" value="WKN36337.1"/>
    <property type="molecule type" value="Genomic_DNA"/>
</dbReference>
<dbReference type="InterPro" id="IPR029044">
    <property type="entry name" value="Nucleotide-diphossugar_trans"/>
</dbReference>
<dbReference type="Pfam" id="PF00535">
    <property type="entry name" value="Glycos_transf_2"/>
    <property type="match status" value="1"/>
</dbReference>
<dbReference type="PANTHER" id="PTHR22916">
    <property type="entry name" value="GLYCOSYLTRANSFERASE"/>
    <property type="match status" value="1"/>
</dbReference>
<evidence type="ECO:0000259" key="1">
    <source>
        <dbReference type="Pfam" id="PF00535"/>
    </source>
</evidence>
<organism evidence="2">
    <name type="scientific">Roseihalotalea indica</name>
    <dbReference type="NCBI Taxonomy" id="2867963"/>
    <lineage>
        <taxon>Bacteria</taxon>
        <taxon>Pseudomonadati</taxon>
        <taxon>Bacteroidota</taxon>
        <taxon>Cytophagia</taxon>
        <taxon>Cytophagales</taxon>
        <taxon>Catalimonadaceae</taxon>
        <taxon>Roseihalotalea</taxon>
    </lineage>
</organism>
<sequence>MIEQYPMLVTVYITNFNYGNFIQQAIDSVLQQTLQDFEIIIIDDGSTDHSKEIIEEYATHPQIRTIFQKNKGLNVTNNIALRVANGKYIMRLDADDFLDTNALLVMSNMLESNPELGLVFPNYYLTDAEGRVDSVHQRHDFENDVSLMDQAAHGACTMIRTQFLKELGGYNENYQCQDGYELWVKFTAKHRVANVATPLFYYRQHGSNLTKNETRILTTRASINQEYVKDHEERQQAVAIIPIRDKGTTNNKLALTYLGDQTVLEHKIASVLQAKNVQRIVVTSPDEAIRTLVEKQYGENNKVLFVSRPKEQAQLNVGLVETVSHLLEDNKLADVTIASIIILAIEYPFVSATTIDDAVNTMYLFDSDSLISVRPDTSLFFQHEGHGMQPILNQEKFTKLEREALYKYTGGISVTRASAFHQHRQFITGTVGHIIVDQKTSLGIFSEYDLNLAKLIAQSDL</sequence>
<reference evidence="2" key="1">
    <citation type="journal article" date="2023" name="Comput. Struct. Biotechnol. J.">
        <title>Discovery of a novel marine Bacteroidetes with a rich repertoire of carbohydrate-active enzymes.</title>
        <authorList>
            <person name="Chen B."/>
            <person name="Liu G."/>
            <person name="Chen Q."/>
            <person name="Wang H."/>
            <person name="Liu L."/>
            <person name="Tang K."/>
        </authorList>
    </citation>
    <scope>NUCLEOTIDE SEQUENCE</scope>
    <source>
        <strain evidence="2">TK19036</strain>
    </source>
</reference>
<dbReference type="InterPro" id="IPR001173">
    <property type="entry name" value="Glyco_trans_2-like"/>
</dbReference>
<dbReference type="GO" id="GO:0016758">
    <property type="term" value="F:hexosyltransferase activity"/>
    <property type="evidence" value="ECO:0007669"/>
    <property type="project" value="UniProtKB-ARBA"/>
</dbReference>
<accession>A0AA49GK77</accession>
<feature type="domain" description="Glycosyltransferase 2-like" evidence="1">
    <location>
        <begin position="10"/>
        <end position="137"/>
    </location>
</feature>
<protein>
    <submittedName>
        <fullName evidence="2">Glycosyltransferase family 2 protein</fullName>
    </submittedName>
</protein>